<dbReference type="GO" id="GO:0046983">
    <property type="term" value="F:protein dimerization activity"/>
    <property type="evidence" value="ECO:0007669"/>
    <property type="project" value="InterPro"/>
</dbReference>
<dbReference type="PANTHER" id="PTHR24421:SF10">
    <property type="entry name" value="NITRATE_NITRITE SENSOR PROTEIN NARQ"/>
    <property type="match status" value="1"/>
</dbReference>
<evidence type="ECO:0000313" key="13">
    <source>
        <dbReference type="Proteomes" id="UP000195011"/>
    </source>
</evidence>
<name>A0A251Y417_9MICO</name>
<feature type="transmembrane region" description="Helical" evidence="10">
    <location>
        <begin position="124"/>
        <end position="140"/>
    </location>
</feature>
<protein>
    <recommendedName>
        <fullName evidence="2">histidine kinase</fullName>
        <ecNumber evidence="2">2.7.13.3</ecNumber>
    </recommendedName>
</protein>
<feature type="transmembrane region" description="Helical" evidence="10">
    <location>
        <begin position="42"/>
        <end position="64"/>
    </location>
</feature>
<evidence type="ECO:0000256" key="7">
    <source>
        <dbReference type="ARBA" id="ARBA00022840"/>
    </source>
</evidence>
<evidence type="ECO:0000256" key="4">
    <source>
        <dbReference type="ARBA" id="ARBA00022679"/>
    </source>
</evidence>
<feature type="region of interest" description="Disordered" evidence="9">
    <location>
        <begin position="1"/>
        <end position="33"/>
    </location>
</feature>
<keyword evidence="8" id="KW-0902">Two-component regulatory system</keyword>
<evidence type="ECO:0000256" key="3">
    <source>
        <dbReference type="ARBA" id="ARBA00022553"/>
    </source>
</evidence>
<dbReference type="GO" id="GO:0005524">
    <property type="term" value="F:ATP binding"/>
    <property type="evidence" value="ECO:0007669"/>
    <property type="project" value="UniProtKB-KW"/>
</dbReference>
<keyword evidence="6" id="KW-0418">Kinase</keyword>
<evidence type="ECO:0000256" key="9">
    <source>
        <dbReference type="SAM" id="MobiDB-lite"/>
    </source>
</evidence>
<comment type="caution">
    <text evidence="12">The sequence shown here is derived from an EMBL/GenBank/DDBJ whole genome shotgun (WGS) entry which is preliminary data.</text>
</comment>
<gene>
    <name evidence="12" type="primary">narX_2</name>
    <name evidence="12" type="ORF">BFL36_13390</name>
</gene>
<sequence length="395" mass="41455">MRVMGRALAGARDRDPGADVDADGPGTDPAGRPTAADRVRAALVDLLVAGIATALSSAFLAAAAEGSGEVAAGIAACLGLVFRRRWPWLSVLAALPAFYLSIAYIPLVIALFDLGLSRAPRWQLAVATVVSVVAYMAPLWPPEDVAFLVEPLVDATIYTVGPALLGAFLRERQTARAQLGDLRAAQDLGERQAAEVALARERAVLAREMHDVVSHQVSLIAVQAGAMQVGAADERSREAARTIRGLSTVTLEELRGMVEVLRAAGGERRELAPQPTLADVPALVAASGIRVETAIDLPDDLPASAQRAVYRTVQEGLTNARKHATGAAVRITGRLDAGHVVLEVDAGAATLPLLVLPSGRHGLTGLRERAQLLGGTLTAETRADGSHLLRLRFPL</sequence>
<accession>A0A251Y417</accession>
<reference evidence="12 13" key="1">
    <citation type="submission" date="2016-08" db="EMBL/GenBank/DDBJ databases">
        <title>Genome sequence of Clavibacter michiganensis spp strain CFBP8017.</title>
        <authorList>
            <person name="Thapa S.P."/>
            <person name="Coaker G."/>
            <person name="Jacques M.-A."/>
        </authorList>
    </citation>
    <scope>NUCLEOTIDE SEQUENCE [LARGE SCALE GENOMIC DNA]</scope>
    <source>
        <strain evidence="12">CFBP8017</strain>
    </source>
</reference>
<feature type="compositionally biased region" description="Low complexity" evidence="9">
    <location>
        <begin position="23"/>
        <end position="33"/>
    </location>
</feature>
<dbReference type="CDD" id="cd16917">
    <property type="entry name" value="HATPase_UhpB-NarQ-NarX-like"/>
    <property type="match status" value="1"/>
</dbReference>
<evidence type="ECO:0000256" key="2">
    <source>
        <dbReference type="ARBA" id="ARBA00012438"/>
    </source>
</evidence>
<evidence type="ECO:0000256" key="10">
    <source>
        <dbReference type="SAM" id="Phobius"/>
    </source>
</evidence>
<dbReference type="GO" id="GO:0000155">
    <property type="term" value="F:phosphorelay sensor kinase activity"/>
    <property type="evidence" value="ECO:0007669"/>
    <property type="project" value="InterPro"/>
</dbReference>
<dbReference type="InterPro" id="IPR050482">
    <property type="entry name" value="Sensor_HK_TwoCompSys"/>
</dbReference>
<feature type="domain" description="Signal transduction histidine kinase subgroup 3 dimerisation and phosphoacceptor" evidence="11">
    <location>
        <begin position="201"/>
        <end position="264"/>
    </location>
</feature>
<dbReference type="PANTHER" id="PTHR24421">
    <property type="entry name" value="NITRATE/NITRITE SENSOR PROTEIN NARX-RELATED"/>
    <property type="match status" value="1"/>
</dbReference>
<dbReference type="AlphaFoldDB" id="A0A251Y417"/>
<dbReference type="Gene3D" id="3.30.565.10">
    <property type="entry name" value="Histidine kinase-like ATPase, C-terminal domain"/>
    <property type="match status" value="1"/>
</dbReference>
<dbReference type="Proteomes" id="UP000195011">
    <property type="component" value="Unassembled WGS sequence"/>
</dbReference>
<evidence type="ECO:0000256" key="5">
    <source>
        <dbReference type="ARBA" id="ARBA00022741"/>
    </source>
</evidence>
<dbReference type="Pfam" id="PF07730">
    <property type="entry name" value="HisKA_3"/>
    <property type="match status" value="1"/>
</dbReference>
<keyword evidence="7" id="KW-0067">ATP-binding</keyword>
<dbReference type="InterPro" id="IPR036890">
    <property type="entry name" value="HATPase_C_sf"/>
</dbReference>
<dbReference type="Gene3D" id="1.20.5.1930">
    <property type="match status" value="1"/>
</dbReference>
<evidence type="ECO:0000256" key="6">
    <source>
        <dbReference type="ARBA" id="ARBA00022777"/>
    </source>
</evidence>
<organism evidence="12 13">
    <name type="scientific">Clavibacter michiganensis</name>
    <dbReference type="NCBI Taxonomy" id="28447"/>
    <lineage>
        <taxon>Bacteria</taxon>
        <taxon>Bacillati</taxon>
        <taxon>Actinomycetota</taxon>
        <taxon>Actinomycetes</taxon>
        <taxon>Micrococcales</taxon>
        <taxon>Microbacteriaceae</taxon>
        <taxon>Clavibacter</taxon>
    </lineage>
</organism>
<feature type="compositionally biased region" description="Low complexity" evidence="9">
    <location>
        <begin position="1"/>
        <end position="10"/>
    </location>
</feature>
<evidence type="ECO:0000256" key="1">
    <source>
        <dbReference type="ARBA" id="ARBA00000085"/>
    </source>
</evidence>
<feature type="transmembrane region" description="Helical" evidence="10">
    <location>
        <begin position="152"/>
        <end position="169"/>
    </location>
</feature>
<evidence type="ECO:0000259" key="11">
    <source>
        <dbReference type="Pfam" id="PF07730"/>
    </source>
</evidence>
<dbReference type="GO" id="GO:0016020">
    <property type="term" value="C:membrane"/>
    <property type="evidence" value="ECO:0007669"/>
    <property type="project" value="InterPro"/>
</dbReference>
<evidence type="ECO:0000313" key="12">
    <source>
        <dbReference type="EMBL" id="OUE19032.1"/>
    </source>
</evidence>
<keyword evidence="10" id="KW-0472">Membrane</keyword>
<dbReference type="InterPro" id="IPR011712">
    <property type="entry name" value="Sig_transdc_His_kin_sub3_dim/P"/>
</dbReference>
<keyword evidence="10" id="KW-0812">Transmembrane</keyword>
<proteinExistence type="predicted"/>
<dbReference type="EC" id="2.7.13.3" evidence="2"/>
<keyword evidence="10" id="KW-1133">Transmembrane helix</keyword>
<dbReference type="SUPFAM" id="SSF55874">
    <property type="entry name" value="ATPase domain of HSP90 chaperone/DNA topoisomerase II/histidine kinase"/>
    <property type="match status" value="1"/>
</dbReference>
<comment type="catalytic activity">
    <reaction evidence="1">
        <text>ATP + protein L-histidine = ADP + protein N-phospho-L-histidine.</text>
        <dbReference type="EC" id="2.7.13.3"/>
    </reaction>
</comment>
<dbReference type="EMBL" id="MDJY01000060">
    <property type="protein sequence ID" value="OUE19032.1"/>
    <property type="molecule type" value="Genomic_DNA"/>
</dbReference>
<keyword evidence="5" id="KW-0547">Nucleotide-binding</keyword>
<keyword evidence="4" id="KW-0808">Transferase</keyword>
<evidence type="ECO:0000256" key="8">
    <source>
        <dbReference type="ARBA" id="ARBA00023012"/>
    </source>
</evidence>
<feature type="transmembrane region" description="Helical" evidence="10">
    <location>
        <begin position="88"/>
        <end position="112"/>
    </location>
</feature>
<keyword evidence="3" id="KW-0597">Phosphoprotein</keyword>